<dbReference type="AlphaFoldDB" id="A0A268ERJ1"/>
<keyword evidence="5" id="KW-1185">Reference proteome</keyword>
<dbReference type="Gene3D" id="3.40.630.30">
    <property type="match status" value="1"/>
</dbReference>
<dbReference type="InterPro" id="IPR016181">
    <property type="entry name" value="Acyl_CoA_acyltransferase"/>
</dbReference>
<comment type="caution">
    <text evidence="3">The sequence shown here is derived from an EMBL/GenBank/DDBJ whole genome shotgun (WGS) entry which is preliminary data.</text>
</comment>
<evidence type="ECO:0000259" key="1">
    <source>
        <dbReference type="PROSITE" id="PS51186"/>
    </source>
</evidence>
<sequence length="142" mass="16126">MLKDITSRVNQLEIRELLGYAVLSDPDAVDQAVDFYRNSEKNKLYGYEEEGLIIGVIGCSLKEKVLTIHHIAVIPENRGKDYGRGMILELLLHHQAEQVVAETDEEALGFYRSLGFEVYSLGETYPGVERFRCVYDVEEPGE</sequence>
<name>A0A268ERJ1_9BACL</name>
<protein>
    <submittedName>
        <fullName evidence="3">GNAT family N-acetyltransferase</fullName>
    </submittedName>
</protein>
<dbReference type="OrthoDB" id="45853at2"/>
<evidence type="ECO:0000313" key="5">
    <source>
        <dbReference type="Proteomes" id="UP000435177"/>
    </source>
</evidence>
<dbReference type="GO" id="GO:0016747">
    <property type="term" value="F:acyltransferase activity, transferring groups other than amino-acyl groups"/>
    <property type="evidence" value="ECO:0007669"/>
    <property type="project" value="InterPro"/>
</dbReference>
<dbReference type="SUPFAM" id="SSF55729">
    <property type="entry name" value="Acyl-CoA N-acyltransferases (Nat)"/>
    <property type="match status" value="1"/>
</dbReference>
<proteinExistence type="predicted"/>
<evidence type="ECO:0000313" key="2">
    <source>
        <dbReference type="EMBL" id="MUG66244.1"/>
    </source>
</evidence>
<dbReference type="Pfam" id="PF13508">
    <property type="entry name" value="Acetyltransf_7"/>
    <property type="match status" value="1"/>
</dbReference>
<dbReference type="Proteomes" id="UP000435177">
    <property type="component" value="Unassembled WGS sequence"/>
</dbReference>
<keyword evidence="3" id="KW-0808">Transferase</keyword>
<accession>A0A268ERJ1</accession>
<dbReference type="EMBL" id="NPBY01000044">
    <property type="protein sequence ID" value="PAD75749.1"/>
    <property type="molecule type" value="Genomic_DNA"/>
</dbReference>
<reference evidence="2 5" key="2">
    <citation type="submission" date="2019-11" db="EMBL/GenBank/DDBJ databases">
        <title>Draft genome sequences of five Paenibacillus species of dairy origin.</title>
        <authorList>
            <person name="Olajide A.M."/>
            <person name="Chen S."/>
            <person name="Lapointe G."/>
        </authorList>
    </citation>
    <scope>NUCLEOTIDE SEQUENCE [LARGE SCALE GENOMIC DNA]</scope>
    <source>
        <strain evidence="2 5">3CS1</strain>
    </source>
</reference>
<reference evidence="3 4" key="1">
    <citation type="submission" date="2017-07" db="EMBL/GenBank/DDBJ databases">
        <title>Isolation and whole genome analysis of endospore-forming bacteria from heroin.</title>
        <authorList>
            <person name="Kalinowski J."/>
            <person name="Ahrens B."/>
            <person name="Al-Dilaimi A."/>
            <person name="Winkler A."/>
            <person name="Wibberg D."/>
            <person name="Schleenbecker U."/>
            <person name="Ruckert C."/>
            <person name="Wolfel R."/>
            <person name="Grass G."/>
        </authorList>
    </citation>
    <scope>NUCLEOTIDE SEQUENCE [LARGE SCALE GENOMIC DNA]</scope>
    <source>
        <strain evidence="3 4">7537-G1</strain>
    </source>
</reference>
<evidence type="ECO:0000313" key="4">
    <source>
        <dbReference type="Proteomes" id="UP000215596"/>
    </source>
</evidence>
<dbReference type="CDD" id="cd04301">
    <property type="entry name" value="NAT_SF"/>
    <property type="match status" value="1"/>
</dbReference>
<feature type="domain" description="N-acetyltransferase" evidence="1">
    <location>
        <begin position="1"/>
        <end position="138"/>
    </location>
</feature>
<dbReference type="EMBL" id="WOAA01000006">
    <property type="protein sequence ID" value="MUG66244.1"/>
    <property type="molecule type" value="Genomic_DNA"/>
</dbReference>
<dbReference type="PROSITE" id="PS51186">
    <property type="entry name" value="GNAT"/>
    <property type="match status" value="1"/>
</dbReference>
<organism evidence="3 4">
    <name type="scientific">Paenibacillus campinasensis</name>
    <dbReference type="NCBI Taxonomy" id="66347"/>
    <lineage>
        <taxon>Bacteria</taxon>
        <taxon>Bacillati</taxon>
        <taxon>Bacillota</taxon>
        <taxon>Bacilli</taxon>
        <taxon>Bacillales</taxon>
        <taxon>Paenibacillaceae</taxon>
        <taxon>Paenibacillus</taxon>
    </lineage>
</organism>
<evidence type="ECO:0000313" key="3">
    <source>
        <dbReference type="EMBL" id="PAD75749.1"/>
    </source>
</evidence>
<dbReference type="RefSeq" id="WP_095265811.1">
    <property type="nucleotide sequence ID" value="NZ_NPBY01000044.1"/>
</dbReference>
<gene>
    <name evidence="3" type="ORF">CHH67_13980</name>
    <name evidence="2" type="ORF">GNP94_09485</name>
</gene>
<dbReference type="Proteomes" id="UP000215596">
    <property type="component" value="Unassembled WGS sequence"/>
</dbReference>
<dbReference type="InterPro" id="IPR000182">
    <property type="entry name" value="GNAT_dom"/>
</dbReference>